<keyword evidence="1" id="KW-0413">Isomerase</keyword>
<feature type="domain" description="PPIase cyclophilin-type" evidence="2">
    <location>
        <begin position="72"/>
        <end position="221"/>
    </location>
</feature>
<dbReference type="InterPro" id="IPR002130">
    <property type="entry name" value="Cyclophilin-type_PPIase_dom"/>
</dbReference>
<comment type="function">
    <text evidence="1">PPIases accelerate the folding of proteins. It catalyzes the cis-trans isomerization of proline imidic peptide bonds in oligopeptides.</text>
</comment>
<gene>
    <name evidence="3" type="ORF">COV06_01635</name>
</gene>
<evidence type="ECO:0000313" key="4">
    <source>
        <dbReference type="Proteomes" id="UP000230084"/>
    </source>
</evidence>
<reference evidence="3 4" key="1">
    <citation type="submission" date="2017-09" db="EMBL/GenBank/DDBJ databases">
        <title>Depth-based differentiation of microbial function through sediment-hosted aquifers and enrichment of novel symbionts in the deep terrestrial subsurface.</title>
        <authorList>
            <person name="Probst A.J."/>
            <person name="Ladd B."/>
            <person name="Jarett J.K."/>
            <person name="Geller-Mcgrath D.E."/>
            <person name="Sieber C.M."/>
            <person name="Emerson J.B."/>
            <person name="Anantharaman K."/>
            <person name="Thomas B.C."/>
            <person name="Malmstrom R."/>
            <person name="Stieglmeier M."/>
            <person name="Klingl A."/>
            <person name="Woyke T."/>
            <person name="Ryan C.M."/>
            <person name="Banfield J.F."/>
        </authorList>
    </citation>
    <scope>NUCLEOTIDE SEQUENCE [LARGE SCALE GENOMIC DNA]</scope>
    <source>
        <strain evidence="3">CG10_big_fil_rev_8_21_14_0_10_50_16</strain>
    </source>
</reference>
<sequence length="225" mass="24077">MFVGAGCVPASVEEPIELQVEPNTVPMEEPVVEPVTGDVSLSDFTAPPTAFPGILVEAERVNRSVVLHTDKGDVTIALYGDEAPAAVSNFLILANTGFYDGVRFHRIIKDFMIQTGDPQSKDVNLSSRWGMGGPGYQFPDELGRGHNTYQPGTLAMANSGSNTNGSQFFIMHGNTPLPNLYTIFGQVTDGMDVVNMLATVETSGPPSDKPLTPPVIKSIEILPVE</sequence>
<name>A0A2H0RQT7_9BACT</name>
<dbReference type="AlphaFoldDB" id="A0A2H0RQT7"/>
<dbReference type="GO" id="GO:0003755">
    <property type="term" value="F:peptidyl-prolyl cis-trans isomerase activity"/>
    <property type="evidence" value="ECO:0007669"/>
    <property type="project" value="UniProtKB-UniRule"/>
</dbReference>
<evidence type="ECO:0000313" key="3">
    <source>
        <dbReference type="EMBL" id="PIR48105.1"/>
    </source>
</evidence>
<keyword evidence="1" id="KW-0697">Rotamase</keyword>
<evidence type="ECO:0000256" key="1">
    <source>
        <dbReference type="RuleBase" id="RU363019"/>
    </source>
</evidence>
<dbReference type="EC" id="5.2.1.8" evidence="1"/>
<dbReference type="PRINTS" id="PR00153">
    <property type="entry name" value="CSAPPISMRASE"/>
</dbReference>
<dbReference type="SUPFAM" id="SSF50891">
    <property type="entry name" value="Cyclophilin-like"/>
    <property type="match status" value="1"/>
</dbReference>
<accession>A0A2H0RQT7</accession>
<dbReference type="PROSITE" id="PS00170">
    <property type="entry name" value="CSA_PPIASE_1"/>
    <property type="match status" value="1"/>
</dbReference>
<comment type="similarity">
    <text evidence="1">Belongs to the cyclophilin-type PPIase family.</text>
</comment>
<comment type="caution">
    <text evidence="3">The sequence shown here is derived from an EMBL/GenBank/DDBJ whole genome shotgun (WGS) entry which is preliminary data.</text>
</comment>
<dbReference type="Gene3D" id="2.40.100.10">
    <property type="entry name" value="Cyclophilin-like"/>
    <property type="match status" value="1"/>
</dbReference>
<dbReference type="InterPro" id="IPR020892">
    <property type="entry name" value="Cyclophilin-type_PPIase_CS"/>
</dbReference>
<dbReference type="PROSITE" id="PS50072">
    <property type="entry name" value="CSA_PPIASE_2"/>
    <property type="match status" value="1"/>
</dbReference>
<organism evidence="3 4">
    <name type="scientific">Candidatus Uhrbacteria bacterium CG10_big_fil_rev_8_21_14_0_10_50_16</name>
    <dbReference type="NCBI Taxonomy" id="1975039"/>
    <lineage>
        <taxon>Bacteria</taxon>
        <taxon>Candidatus Uhriibacteriota</taxon>
    </lineage>
</organism>
<dbReference type="PANTHER" id="PTHR45625:SF16">
    <property type="entry name" value="PEPTIDYL-PROLYL CIS-TRANS ISOMERASE"/>
    <property type="match status" value="1"/>
</dbReference>
<dbReference type="InterPro" id="IPR044666">
    <property type="entry name" value="Cyclophilin_A-like"/>
</dbReference>
<protein>
    <recommendedName>
        <fullName evidence="1">Peptidyl-prolyl cis-trans isomerase</fullName>
        <shortName evidence="1">PPIase</shortName>
        <ecNumber evidence="1">5.2.1.8</ecNumber>
    </recommendedName>
</protein>
<evidence type="ECO:0000259" key="2">
    <source>
        <dbReference type="PROSITE" id="PS50072"/>
    </source>
</evidence>
<dbReference type="InterPro" id="IPR029000">
    <property type="entry name" value="Cyclophilin-like_dom_sf"/>
</dbReference>
<dbReference type="PANTHER" id="PTHR45625">
    <property type="entry name" value="PEPTIDYL-PROLYL CIS-TRANS ISOMERASE-RELATED"/>
    <property type="match status" value="1"/>
</dbReference>
<dbReference type="Pfam" id="PF00160">
    <property type="entry name" value="Pro_isomerase"/>
    <property type="match status" value="1"/>
</dbReference>
<dbReference type="EMBL" id="PCYM01000001">
    <property type="protein sequence ID" value="PIR48105.1"/>
    <property type="molecule type" value="Genomic_DNA"/>
</dbReference>
<dbReference type="CDD" id="cd00317">
    <property type="entry name" value="cyclophilin"/>
    <property type="match status" value="1"/>
</dbReference>
<proteinExistence type="inferred from homology"/>
<dbReference type="GO" id="GO:0006457">
    <property type="term" value="P:protein folding"/>
    <property type="evidence" value="ECO:0007669"/>
    <property type="project" value="InterPro"/>
</dbReference>
<comment type="catalytic activity">
    <reaction evidence="1">
        <text>[protein]-peptidylproline (omega=180) = [protein]-peptidylproline (omega=0)</text>
        <dbReference type="Rhea" id="RHEA:16237"/>
        <dbReference type="Rhea" id="RHEA-COMP:10747"/>
        <dbReference type="Rhea" id="RHEA-COMP:10748"/>
        <dbReference type="ChEBI" id="CHEBI:83833"/>
        <dbReference type="ChEBI" id="CHEBI:83834"/>
        <dbReference type="EC" id="5.2.1.8"/>
    </reaction>
</comment>
<dbReference type="Proteomes" id="UP000230084">
    <property type="component" value="Unassembled WGS sequence"/>
</dbReference>